<dbReference type="EMBL" id="CP014873">
    <property type="protein sequence ID" value="ANK62390.1"/>
    <property type="molecule type" value="Genomic_DNA"/>
</dbReference>
<protein>
    <recommendedName>
        <fullName evidence="1">Mga helix-turn-helix domain-containing protein</fullName>
    </recommendedName>
</protein>
<evidence type="ECO:0000259" key="1">
    <source>
        <dbReference type="Pfam" id="PF05043"/>
    </source>
</evidence>
<feature type="domain" description="Mga helix-turn-helix" evidence="1">
    <location>
        <begin position="89"/>
        <end position="165"/>
    </location>
</feature>
<dbReference type="AlphaFoldDB" id="A0A192H201"/>
<dbReference type="OrthoDB" id="2188960at2"/>
<sequence>MLFEELFLEKTDLQKFLMFRVLKTIDANSFTINDISTALNLSYQQTYNAFQDLLTDMRVLDKNIDKNVGRHKLMSQDSFHVTLDRYRLFLLKHSLVFQFVDYLVQHANPTIDNFCETQFVSKSTLLRKTAALKKFMNRYSLRFSYTHLRIIGDERNIRLLLFTFYWIGFHGIEWPINEFSFKDMFRNYQRIGMENNDIIVELQEVLMLGICRTRVEHGYLIHNGSDFDLLTHNNATFEKLSFAEDVIPGLSKNQSLNEHKFFFFSRYITISFSPEFSDQSQEFYKHFATENNTVWKFTQNFMTYLVQYSVPEKQSKIINDRQLTTNVLRLAMAAEVLQEDHPKLMDFYSHEHPEYEQSNLFQIIRNYFQTIKTNPDFKIIYSCHKSLAHYLYYLLIPYLRQFEKKQIVKVRLLMENNDLLTRDVSVFLRDISIVQVLDNKASFEDADLIVTTVDDVSHYLGVKFPDDKKIVHWNLDAQDSDFYSLYMKIKHTYLTKLT</sequence>
<gene>
    <name evidence="2" type="ORF">AYR53_06105</name>
</gene>
<dbReference type="Pfam" id="PF05043">
    <property type="entry name" value="Mga"/>
    <property type="match status" value="1"/>
</dbReference>
<dbReference type="Gene3D" id="1.10.10.10">
    <property type="entry name" value="Winged helix-like DNA-binding domain superfamily/Winged helix DNA-binding domain"/>
    <property type="match status" value="1"/>
</dbReference>
<reference evidence="2 3" key="1">
    <citation type="submission" date="2016-03" db="EMBL/GenBank/DDBJ databases">
        <title>Pediococcus and Lactobacillus from brewery environment - whole genome sequencing and assembly.</title>
        <authorList>
            <person name="Behr J."/>
            <person name="Geissler A.J."/>
            <person name="Vogel R.F."/>
        </authorList>
    </citation>
    <scope>NUCLEOTIDE SEQUENCE [LARGE SCALE GENOMIC DNA]</scope>
    <source>
        <strain evidence="2 3">TMW 1.1989</strain>
    </source>
</reference>
<dbReference type="STRING" id="375175.AYR53_06105"/>
<evidence type="ECO:0000313" key="3">
    <source>
        <dbReference type="Proteomes" id="UP000078582"/>
    </source>
</evidence>
<accession>A0A192H201</accession>
<dbReference type="GeneID" id="42981822"/>
<proteinExistence type="predicted"/>
<dbReference type="RefSeq" id="WP_068281120.1">
    <property type="nucleotide sequence ID" value="NZ_CP014873.1"/>
</dbReference>
<name>A0A192H201_9LACO</name>
<dbReference type="Proteomes" id="UP000078582">
    <property type="component" value="Chromosome"/>
</dbReference>
<dbReference type="InterPro" id="IPR007737">
    <property type="entry name" value="Mga_HTH"/>
</dbReference>
<dbReference type="InterPro" id="IPR036388">
    <property type="entry name" value="WH-like_DNA-bd_sf"/>
</dbReference>
<organism evidence="2 3">
    <name type="scientific">Loigolactobacillus backii</name>
    <dbReference type="NCBI Taxonomy" id="375175"/>
    <lineage>
        <taxon>Bacteria</taxon>
        <taxon>Bacillati</taxon>
        <taxon>Bacillota</taxon>
        <taxon>Bacilli</taxon>
        <taxon>Lactobacillales</taxon>
        <taxon>Lactobacillaceae</taxon>
        <taxon>Loigolactobacillus</taxon>
    </lineage>
</organism>
<evidence type="ECO:0000313" key="2">
    <source>
        <dbReference type="EMBL" id="ANK62390.1"/>
    </source>
</evidence>
<keyword evidence="3" id="KW-1185">Reference proteome</keyword>